<gene>
    <name evidence="8" type="primary">c10R3</name>
</gene>
<keyword evidence="2 6" id="KW-0812">Transmembrane</keyword>
<protein>
    <recommendedName>
        <fullName evidence="6">Transport permease protein</fullName>
    </recommendedName>
</protein>
<accession>A0A1W6EUV3</accession>
<evidence type="ECO:0000259" key="7">
    <source>
        <dbReference type="PROSITE" id="PS51012"/>
    </source>
</evidence>
<feature type="transmembrane region" description="Helical" evidence="6">
    <location>
        <begin position="246"/>
        <end position="265"/>
    </location>
</feature>
<dbReference type="PROSITE" id="PS51012">
    <property type="entry name" value="ABC_TM2"/>
    <property type="match status" value="1"/>
</dbReference>
<comment type="subcellular location">
    <subcellularLocation>
        <location evidence="6">Cell membrane</location>
        <topology evidence="6">Multi-pass membrane protein</topology>
    </subcellularLocation>
    <subcellularLocation>
        <location evidence="1">Membrane</location>
        <topology evidence="1">Multi-pass membrane protein</topology>
    </subcellularLocation>
</comment>
<keyword evidence="6" id="KW-1003">Cell membrane</keyword>
<comment type="similarity">
    <text evidence="6">Belongs to the ABC-2 integral membrane protein family.</text>
</comment>
<dbReference type="InterPro" id="IPR000412">
    <property type="entry name" value="ABC_2_transport"/>
</dbReference>
<evidence type="ECO:0000256" key="6">
    <source>
        <dbReference type="RuleBase" id="RU361157"/>
    </source>
</evidence>
<name>A0A1W6EUV3_9ACTN</name>
<dbReference type="PIRSF" id="PIRSF006648">
    <property type="entry name" value="DrrB"/>
    <property type="match status" value="1"/>
</dbReference>
<feature type="transmembrane region" description="Helical" evidence="6">
    <location>
        <begin position="126"/>
        <end position="152"/>
    </location>
</feature>
<dbReference type="PRINTS" id="PR00164">
    <property type="entry name" value="ABC2TRNSPORT"/>
</dbReference>
<evidence type="ECO:0000256" key="5">
    <source>
        <dbReference type="ARBA" id="ARBA00023251"/>
    </source>
</evidence>
<dbReference type="GO" id="GO:0043190">
    <property type="term" value="C:ATP-binding cassette (ABC) transporter complex"/>
    <property type="evidence" value="ECO:0007669"/>
    <property type="project" value="InterPro"/>
</dbReference>
<evidence type="ECO:0000256" key="3">
    <source>
        <dbReference type="ARBA" id="ARBA00022989"/>
    </source>
</evidence>
<keyword evidence="5" id="KW-0046">Antibiotic resistance</keyword>
<feature type="domain" description="ABC transmembrane type-2" evidence="7">
    <location>
        <begin position="45"/>
        <end position="268"/>
    </location>
</feature>
<reference evidence="8" key="1">
    <citation type="journal article" date="2017" name="ACS Chem. Biol.">
        <title>Unified Biosynthetic Origin of the Benzodipyrrole Subunits in CC-1065.</title>
        <authorList>
            <person name="Wu S."/>
            <person name="Jian X.H."/>
            <person name="Yuan H."/>
            <person name="Jin W.B."/>
            <person name="Yin Y."/>
            <person name="Wang L.Y."/>
            <person name="Zhao J."/>
            <person name="Tang G.L."/>
        </authorList>
    </citation>
    <scope>NUCLEOTIDE SEQUENCE</scope>
    <source>
        <strain evidence="8">NRRL 11183</strain>
    </source>
</reference>
<feature type="transmembrane region" description="Helical" evidence="6">
    <location>
        <begin position="158"/>
        <end position="184"/>
    </location>
</feature>
<dbReference type="AlphaFoldDB" id="A0A1W6EUV3"/>
<evidence type="ECO:0000313" key="8">
    <source>
        <dbReference type="EMBL" id="ARK19491.1"/>
    </source>
</evidence>
<organism evidence="8">
    <name type="scientific">Streptomyces zelensis</name>
    <dbReference type="NCBI Taxonomy" id="1981977"/>
    <lineage>
        <taxon>Bacteria</taxon>
        <taxon>Bacillati</taxon>
        <taxon>Actinomycetota</taxon>
        <taxon>Actinomycetes</taxon>
        <taxon>Kitasatosporales</taxon>
        <taxon>Streptomycetaceae</taxon>
        <taxon>Streptomyces</taxon>
    </lineage>
</organism>
<dbReference type="InterPro" id="IPR051784">
    <property type="entry name" value="Nod_factor_ABC_transporter"/>
</dbReference>
<keyword evidence="4 6" id="KW-0472">Membrane</keyword>
<feature type="transmembrane region" description="Helical" evidence="6">
    <location>
        <begin position="45"/>
        <end position="65"/>
    </location>
</feature>
<dbReference type="PANTHER" id="PTHR43229">
    <property type="entry name" value="NODULATION PROTEIN J"/>
    <property type="match status" value="1"/>
</dbReference>
<dbReference type="EMBL" id="KY379149">
    <property type="protein sequence ID" value="ARK19491.1"/>
    <property type="molecule type" value="Genomic_DNA"/>
</dbReference>
<dbReference type="GO" id="GO:0140359">
    <property type="term" value="F:ABC-type transporter activity"/>
    <property type="evidence" value="ECO:0007669"/>
    <property type="project" value="InterPro"/>
</dbReference>
<evidence type="ECO:0000256" key="4">
    <source>
        <dbReference type="ARBA" id="ARBA00023136"/>
    </source>
</evidence>
<dbReference type="Pfam" id="PF01061">
    <property type="entry name" value="ABC2_membrane"/>
    <property type="match status" value="1"/>
</dbReference>
<feature type="transmembrane region" description="Helical" evidence="6">
    <location>
        <begin position="191"/>
        <end position="210"/>
    </location>
</feature>
<feature type="transmembrane region" description="Helical" evidence="6">
    <location>
        <begin position="85"/>
        <end position="105"/>
    </location>
</feature>
<dbReference type="GO" id="GO:0046677">
    <property type="term" value="P:response to antibiotic"/>
    <property type="evidence" value="ECO:0007669"/>
    <property type="project" value="UniProtKB-KW"/>
</dbReference>
<dbReference type="InterPro" id="IPR047817">
    <property type="entry name" value="ABC2_TM_bact-type"/>
</dbReference>
<dbReference type="PANTHER" id="PTHR43229:SF2">
    <property type="entry name" value="NODULATION PROTEIN J"/>
    <property type="match status" value="1"/>
</dbReference>
<keyword evidence="3 6" id="KW-1133">Transmembrane helix</keyword>
<dbReference type="InterPro" id="IPR013525">
    <property type="entry name" value="ABC2_TM"/>
</dbReference>
<evidence type="ECO:0000256" key="1">
    <source>
        <dbReference type="ARBA" id="ARBA00004141"/>
    </source>
</evidence>
<sequence>MTAPTSRRDNAAAPPVGRRFLLSEWLVDVFRLVALDLRQFFDNKLYSVSTFLTSVSMVLAFGAATDEMASPTREAATFFDFVFPGILASGVMFSCTYTVGYTIIVDRNRRTIEDLILSPLSYSGFLVARFTGVVCKCLFQFAAVLVLGIAVFDATVESVPLAALAFVTGCLVFAGLGVVVATFSTEISFPAVVNIIVIPLMYFAGVFFPLGNLGWVGEVMERLPLSVNVELFRATTGQGPSASGEALALAVGYAVVAVVTAAYAFRRRIGRG</sequence>
<proteinExistence type="inferred from homology"/>
<evidence type="ECO:0000256" key="2">
    <source>
        <dbReference type="ARBA" id="ARBA00022692"/>
    </source>
</evidence>
<keyword evidence="6" id="KW-0813">Transport</keyword>